<evidence type="ECO:0000313" key="9">
    <source>
        <dbReference type="RefSeq" id="XP_015589290.1"/>
    </source>
</evidence>
<evidence type="ECO:0000256" key="3">
    <source>
        <dbReference type="ARBA" id="ARBA00022618"/>
    </source>
</evidence>
<dbReference type="GO" id="GO:0031175">
    <property type="term" value="P:neuron projection development"/>
    <property type="evidence" value="ECO:0007669"/>
    <property type="project" value="TreeGrafter"/>
</dbReference>
<dbReference type="RefSeq" id="XP_015589291.1">
    <property type="nucleotide sequence ID" value="XM_015733805.2"/>
</dbReference>
<dbReference type="InterPro" id="IPR011989">
    <property type="entry name" value="ARM-like"/>
</dbReference>
<evidence type="ECO:0000259" key="6">
    <source>
        <dbReference type="Pfam" id="PF09759"/>
    </source>
</evidence>
<evidence type="ECO:0000313" key="10">
    <source>
        <dbReference type="RefSeq" id="XP_015589291.1"/>
    </source>
</evidence>
<dbReference type="KEGG" id="ccin:107264957"/>
<accession>A0AAJ7BLX5</accession>
<protein>
    <recommendedName>
        <fullName evidence="2">Ataxin-10</fullName>
    </recommendedName>
</protein>
<dbReference type="SUPFAM" id="SSF48371">
    <property type="entry name" value="ARM repeat"/>
    <property type="match status" value="1"/>
</dbReference>
<reference evidence="8 9" key="1">
    <citation type="submission" date="2025-04" db="UniProtKB">
        <authorList>
            <consortium name="RefSeq"/>
        </authorList>
    </citation>
    <scope>IDENTIFICATION</scope>
</reference>
<evidence type="ECO:0000256" key="4">
    <source>
        <dbReference type="ARBA" id="ARBA00023306"/>
    </source>
</evidence>
<comment type="function">
    <text evidence="5">May play a role in the regulation of cytokinesis. May play a role in signaling by stimulating protein glycosylation. Induces neuritogenesis by activating the Ras-MAP kinase pathway and is necessary for the survival of cerebellar neurons. Does not appear to play a major role in ciliogenesis.</text>
</comment>
<name>A0AAJ7BLX5_CEPCN</name>
<dbReference type="PANTHER" id="PTHR13255:SF0">
    <property type="entry name" value="ATAXIN-10"/>
    <property type="match status" value="1"/>
</dbReference>
<evidence type="ECO:0000313" key="8">
    <source>
        <dbReference type="RefSeq" id="XP_015589289.1"/>
    </source>
</evidence>
<dbReference type="RefSeq" id="XP_015589290.1">
    <property type="nucleotide sequence ID" value="XM_015733804.2"/>
</dbReference>
<keyword evidence="3" id="KW-0132">Cell division</keyword>
<dbReference type="InterPro" id="IPR016024">
    <property type="entry name" value="ARM-type_fold"/>
</dbReference>
<evidence type="ECO:0000256" key="5">
    <source>
        <dbReference type="ARBA" id="ARBA00045173"/>
    </source>
</evidence>
<feature type="domain" description="Ataxin-10" evidence="6">
    <location>
        <begin position="425"/>
        <end position="517"/>
    </location>
</feature>
<dbReference type="GeneID" id="107264957"/>
<dbReference type="RefSeq" id="XP_015589289.1">
    <property type="nucleotide sequence ID" value="XM_015733803.2"/>
</dbReference>
<proteinExistence type="inferred from homology"/>
<evidence type="ECO:0000313" key="7">
    <source>
        <dbReference type="Proteomes" id="UP000694920"/>
    </source>
</evidence>
<evidence type="ECO:0000256" key="2">
    <source>
        <dbReference type="ARBA" id="ARBA00018804"/>
    </source>
</evidence>
<dbReference type="GO" id="GO:0005829">
    <property type="term" value="C:cytosol"/>
    <property type="evidence" value="ECO:0007669"/>
    <property type="project" value="TreeGrafter"/>
</dbReference>
<gene>
    <name evidence="8 9 10" type="primary">LOC107264957</name>
</gene>
<dbReference type="InterPro" id="IPR019156">
    <property type="entry name" value="Ataxin-10_domain"/>
</dbReference>
<sequence>MMSNADRLASCIEQKNWDELLQILKPKFFPKDDQGKLVSPQIMAIIAQALTNDRRDVPVKIKIIILKCLMNSCVDGYLHKEYNTEEVDSSLKCNNVLYSEISNVLSSSNRDTNRKTSYPFFTHFPYTGVATWAVDYITSYTTDHENSSEDLEIIRLCIQFLCNLSTFACKSKIYPEYENIPKSMEEDAFKNTIMNLTQHEHMPIVKAACAYIQNTLTHSSGNYYTDSVKKQLILLLLRPVRLGCKAAADVLIHLMKEPKRLHLAYEDMQIEDKLCLLELLYSELRNSVYRENREDDLNDLPVDAIEFLSKKFRRKSDLILKTVDTYLDGIEPTEVTILLDILGALTSISSSGHCILQNDKSLLINCIFLLKSLQMLGKELNNYFTPVQKLSELAPSTQGIKDTNTSEESISSQDKDVQAHPAFGFKAGLVRVIGNMIHKHKENQDLLRESDGIPLLLDCCNIDARNPLIIQWSIMALRNACENNMENQEVIRNLTKIGVVDSAVLQEMGLILNQDENKNAIGIVPLVRNK</sequence>
<dbReference type="Gene3D" id="1.25.10.10">
    <property type="entry name" value="Leucine-rich Repeat Variant"/>
    <property type="match status" value="1"/>
</dbReference>
<evidence type="ECO:0000256" key="1">
    <source>
        <dbReference type="ARBA" id="ARBA00008384"/>
    </source>
</evidence>
<keyword evidence="7" id="KW-1185">Reference proteome</keyword>
<dbReference type="GO" id="GO:0051301">
    <property type="term" value="P:cell division"/>
    <property type="evidence" value="ECO:0007669"/>
    <property type="project" value="UniProtKB-KW"/>
</dbReference>
<keyword evidence="4" id="KW-0131">Cell cycle</keyword>
<dbReference type="Proteomes" id="UP000694920">
    <property type="component" value="Unplaced"/>
</dbReference>
<organism evidence="7 8">
    <name type="scientific">Cephus cinctus</name>
    <name type="common">Wheat stem sawfly</name>
    <dbReference type="NCBI Taxonomy" id="211228"/>
    <lineage>
        <taxon>Eukaryota</taxon>
        <taxon>Metazoa</taxon>
        <taxon>Ecdysozoa</taxon>
        <taxon>Arthropoda</taxon>
        <taxon>Hexapoda</taxon>
        <taxon>Insecta</taxon>
        <taxon>Pterygota</taxon>
        <taxon>Neoptera</taxon>
        <taxon>Endopterygota</taxon>
        <taxon>Hymenoptera</taxon>
        <taxon>Cephoidea</taxon>
        <taxon>Cephidae</taxon>
        <taxon>Cephus</taxon>
    </lineage>
</organism>
<dbReference type="InterPro" id="IPR051374">
    <property type="entry name" value="Ataxin-10/CTR86_families"/>
</dbReference>
<dbReference type="PANTHER" id="PTHR13255">
    <property type="entry name" value="ATAXIN-10"/>
    <property type="match status" value="1"/>
</dbReference>
<dbReference type="AlphaFoldDB" id="A0AAJ7BLX5"/>
<comment type="similarity">
    <text evidence="1">Belongs to the ataxin-10 family.</text>
</comment>
<dbReference type="Pfam" id="PF09759">
    <property type="entry name" value="Atx10homo_assoc"/>
    <property type="match status" value="1"/>
</dbReference>